<evidence type="ECO:0000313" key="2">
    <source>
        <dbReference type="EMBL" id="PKB95132.1"/>
    </source>
</evidence>
<evidence type="ECO:0000313" key="1">
    <source>
        <dbReference type="EMBL" id="CAB5394176.1"/>
    </source>
</evidence>
<dbReference type="AlphaFoldDB" id="A0A2N0NKP0"/>
<dbReference type="OrthoDB" id="2384517at2759"/>
<proteinExistence type="predicted"/>
<name>A0A2N0NKP0_9GLOM</name>
<accession>A0A2N0NKP0</accession>
<dbReference type="EMBL" id="LLXJ01005104">
    <property type="protein sequence ID" value="PKB95132.1"/>
    <property type="molecule type" value="Genomic_DNA"/>
</dbReference>
<organism evidence="2 3">
    <name type="scientific">Rhizophagus irregularis</name>
    <dbReference type="NCBI Taxonomy" id="588596"/>
    <lineage>
        <taxon>Eukaryota</taxon>
        <taxon>Fungi</taxon>
        <taxon>Fungi incertae sedis</taxon>
        <taxon>Mucoromycota</taxon>
        <taxon>Glomeromycotina</taxon>
        <taxon>Glomeromycetes</taxon>
        <taxon>Glomerales</taxon>
        <taxon>Glomeraceae</taxon>
        <taxon>Rhizophagus</taxon>
    </lineage>
</organism>
<sequence length="128" mass="14978">MQSFLKGPNFNKKFFFKQPQNKYQEVCNAYAYYKQATLCNPKLNRQQLMEECTTVWKEVRKNDTTFIENKICEYYDTVPSTVHSHQKIFVSCNVTSSFHHTSTPKYTSTPRQLVGFIDTTKIPKNATS</sequence>
<reference evidence="1" key="3">
    <citation type="submission" date="2020-05" db="EMBL/GenBank/DDBJ databases">
        <authorList>
            <person name="Rincon C."/>
            <person name="Sanders R I."/>
            <person name="Robbins C."/>
            <person name="Chaturvedi A."/>
        </authorList>
    </citation>
    <scope>NUCLEOTIDE SEQUENCE</scope>
    <source>
        <strain evidence="1">CHB12</strain>
    </source>
</reference>
<reference evidence="2 3" key="1">
    <citation type="submission" date="2016-04" db="EMBL/GenBank/DDBJ databases">
        <title>Genome analyses suggest a sexual origin of heterokaryosis in a supposedly ancient asexual fungus.</title>
        <authorList>
            <person name="Ropars J."/>
            <person name="Sedzielewska K."/>
            <person name="Noel J."/>
            <person name="Charron P."/>
            <person name="Farinelli L."/>
            <person name="Marton T."/>
            <person name="Kruger M."/>
            <person name="Pelin A."/>
            <person name="Brachmann A."/>
            <person name="Corradi N."/>
        </authorList>
    </citation>
    <scope>NUCLEOTIDE SEQUENCE [LARGE SCALE GENOMIC DNA]</scope>
    <source>
        <strain evidence="2 3">A5</strain>
    </source>
</reference>
<comment type="caution">
    <text evidence="2">The sequence shown here is derived from an EMBL/GenBank/DDBJ whole genome shotgun (WGS) entry which is preliminary data.</text>
</comment>
<evidence type="ECO:0000313" key="3">
    <source>
        <dbReference type="Proteomes" id="UP000232722"/>
    </source>
</evidence>
<gene>
    <name evidence="1" type="ORF">CHRIB12_LOCUS23199</name>
    <name evidence="2" type="ORF">RhiirA5_437314</name>
</gene>
<dbReference type="Proteomes" id="UP000232722">
    <property type="component" value="Unassembled WGS sequence"/>
</dbReference>
<dbReference type="EMBL" id="CAGKOT010000087">
    <property type="protein sequence ID" value="CAB5394176.1"/>
    <property type="molecule type" value="Genomic_DNA"/>
</dbReference>
<dbReference type="VEuPathDB" id="FungiDB:RhiirFUN_020463"/>
<reference evidence="2 3" key="2">
    <citation type="submission" date="2017-09" db="EMBL/GenBank/DDBJ databases">
        <title>Extensive intraspecific genome diversity in a model arbuscular mycorrhizal fungus.</title>
        <authorList>
            <person name="Chen E.C."/>
            <person name="Morin E."/>
            <person name="Beaudet D."/>
            <person name="Noel J."/>
            <person name="Ndikumana S."/>
            <person name="Charron P."/>
            <person name="St-Onge C."/>
            <person name="Giorgi J."/>
            <person name="Grigoriev I.V."/>
            <person name="Roux C."/>
            <person name="Martin F.M."/>
            <person name="Corradi N."/>
        </authorList>
    </citation>
    <scope>NUCLEOTIDE SEQUENCE [LARGE SCALE GENOMIC DNA]</scope>
    <source>
        <strain evidence="2 3">A5</strain>
    </source>
</reference>
<protein>
    <submittedName>
        <fullName evidence="2">Uncharacterized protein</fullName>
    </submittedName>
</protein>
<dbReference type="Proteomes" id="UP000684084">
    <property type="component" value="Unassembled WGS sequence"/>
</dbReference>